<dbReference type="PANTHER" id="PTHR32024">
    <property type="entry name" value="TRK SYSTEM POTASSIUM UPTAKE PROTEIN TRKG-RELATED"/>
    <property type="match status" value="1"/>
</dbReference>
<feature type="transmembrane region" description="Helical" evidence="8">
    <location>
        <begin position="343"/>
        <end position="364"/>
    </location>
</feature>
<dbReference type="GO" id="GO:0005886">
    <property type="term" value="C:plasma membrane"/>
    <property type="evidence" value="ECO:0007669"/>
    <property type="project" value="UniProtKB-SubCell"/>
</dbReference>
<organism evidence="9 10">
    <name type="scientific">Thermonema lapsum</name>
    <dbReference type="NCBI Taxonomy" id="28195"/>
    <lineage>
        <taxon>Bacteria</taxon>
        <taxon>Pseudomonadati</taxon>
        <taxon>Bacteroidota</taxon>
        <taxon>Cytophagia</taxon>
        <taxon>Cytophagales</taxon>
        <taxon>Thermonemataceae</taxon>
        <taxon>Thermonema</taxon>
    </lineage>
</organism>
<feature type="transmembrane region" description="Helical" evidence="8">
    <location>
        <begin position="194"/>
        <end position="213"/>
    </location>
</feature>
<evidence type="ECO:0000256" key="5">
    <source>
        <dbReference type="ARBA" id="ARBA00022989"/>
    </source>
</evidence>
<feature type="transmembrane region" description="Helical" evidence="8">
    <location>
        <begin position="225"/>
        <end position="249"/>
    </location>
</feature>
<proteinExistence type="predicted"/>
<evidence type="ECO:0000256" key="4">
    <source>
        <dbReference type="ARBA" id="ARBA00022692"/>
    </source>
</evidence>
<dbReference type="AlphaFoldDB" id="A0A846MS31"/>
<keyword evidence="10" id="KW-1185">Reference proteome</keyword>
<feature type="transmembrane region" description="Helical" evidence="8">
    <location>
        <begin position="385"/>
        <end position="408"/>
    </location>
</feature>
<dbReference type="PANTHER" id="PTHR32024:SF1">
    <property type="entry name" value="KTR SYSTEM POTASSIUM UPTAKE PROTEIN B"/>
    <property type="match status" value="1"/>
</dbReference>
<comment type="subcellular location">
    <subcellularLocation>
        <location evidence="1">Cell membrane</location>
        <topology evidence="1">Multi-pass membrane protein</topology>
    </subcellularLocation>
</comment>
<keyword evidence="7 8" id="KW-0472">Membrane</keyword>
<feature type="transmembrane region" description="Helical" evidence="8">
    <location>
        <begin position="130"/>
        <end position="151"/>
    </location>
</feature>
<feature type="transmembrane region" description="Helical" evidence="8">
    <location>
        <begin position="91"/>
        <end position="110"/>
    </location>
</feature>
<evidence type="ECO:0000256" key="8">
    <source>
        <dbReference type="SAM" id="Phobius"/>
    </source>
</evidence>
<protein>
    <submittedName>
        <fullName evidence="9">Potassium uptake TrkH family protein</fullName>
    </submittedName>
</protein>
<keyword evidence="4 8" id="KW-0812">Transmembrane</keyword>
<comment type="caution">
    <text evidence="9">The sequence shown here is derived from an EMBL/GenBank/DDBJ whole genome shotgun (WGS) entry which is preliminary data.</text>
</comment>
<keyword evidence="6" id="KW-0406">Ion transport</keyword>
<reference evidence="9 10" key="1">
    <citation type="submission" date="2020-03" db="EMBL/GenBank/DDBJ databases">
        <title>Genomic Encyclopedia of Type Strains, Phase IV (KMG-IV): sequencing the most valuable type-strain genomes for metagenomic binning, comparative biology and taxonomic classification.</title>
        <authorList>
            <person name="Goeker M."/>
        </authorList>
    </citation>
    <scope>NUCLEOTIDE SEQUENCE [LARGE SCALE GENOMIC DNA]</scope>
    <source>
        <strain evidence="9 10">DSM 5718</strain>
    </source>
</reference>
<evidence type="ECO:0000256" key="6">
    <source>
        <dbReference type="ARBA" id="ARBA00023065"/>
    </source>
</evidence>
<feature type="transmembrane region" description="Helical" evidence="8">
    <location>
        <begin position="312"/>
        <end position="331"/>
    </location>
</feature>
<evidence type="ECO:0000256" key="2">
    <source>
        <dbReference type="ARBA" id="ARBA00022448"/>
    </source>
</evidence>
<feature type="transmembrane region" description="Helical" evidence="8">
    <location>
        <begin position="451"/>
        <end position="484"/>
    </location>
</feature>
<feature type="transmembrane region" description="Helical" evidence="8">
    <location>
        <begin position="58"/>
        <end position="79"/>
    </location>
</feature>
<feature type="transmembrane region" description="Helical" evidence="8">
    <location>
        <begin position="504"/>
        <end position="528"/>
    </location>
</feature>
<dbReference type="EMBL" id="JAASRN010000002">
    <property type="protein sequence ID" value="NIK74396.1"/>
    <property type="molecule type" value="Genomic_DNA"/>
</dbReference>
<accession>A0A846MS31</accession>
<feature type="transmembrane region" description="Helical" evidence="8">
    <location>
        <begin position="565"/>
        <end position="585"/>
    </location>
</feature>
<dbReference type="InterPro" id="IPR003445">
    <property type="entry name" value="Cat_transpt"/>
</dbReference>
<dbReference type="GO" id="GO:0008324">
    <property type="term" value="F:monoatomic cation transmembrane transporter activity"/>
    <property type="evidence" value="ECO:0007669"/>
    <property type="project" value="InterPro"/>
</dbReference>
<feature type="transmembrane region" description="Helical" evidence="8">
    <location>
        <begin position="163"/>
        <end position="182"/>
    </location>
</feature>
<keyword evidence="5 8" id="KW-1133">Transmembrane helix</keyword>
<dbReference type="Pfam" id="PF02386">
    <property type="entry name" value="TrkH"/>
    <property type="match status" value="1"/>
</dbReference>
<name>A0A846MS31_9BACT</name>
<evidence type="ECO:0000313" key="9">
    <source>
        <dbReference type="EMBL" id="NIK74396.1"/>
    </source>
</evidence>
<dbReference type="RefSeq" id="WP_166920017.1">
    <property type="nucleotide sequence ID" value="NZ_JAASRN010000002.1"/>
</dbReference>
<dbReference type="GO" id="GO:0030001">
    <property type="term" value="P:metal ion transport"/>
    <property type="evidence" value="ECO:0007669"/>
    <property type="project" value="UniProtKB-ARBA"/>
</dbReference>
<feature type="transmembrane region" description="Helical" evidence="8">
    <location>
        <begin position="21"/>
        <end position="46"/>
    </location>
</feature>
<feature type="transmembrane region" description="Helical" evidence="8">
    <location>
        <begin position="534"/>
        <end position="553"/>
    </location>
</feature>
<evidence type="ECO:0000313" key="10">
    <source>
        <dbReference type="Proteomes" id="UP000537126"/>
    </source>
</evidence>
<feature type="transmembrane region" description="Helical" evidence="8">
    <location>
        <begin position="280"/>
        <end position="300"/>
    </location>
</feature>
<evidence type="ECO:0000256" key="7">
    <source>
        <dbReference type="ARBA" id="ARBA00023136"/>
    </source>
</evidence>
<dbReference type="Proteomes" id="UP000537126">
    <property type="component" value="Unassembled WGS sequence"/>
</dbReference>
<keyword evidence="2" id="KW-0813">Transport</keyword>
<evidence type="ECO:0000256" key="3">
    <source>
        <dbReference type="ARBA" id="ARBA00022475"/>
    </source>
</evidence>
<gene>
    <name evidence="9" type="ORF">FHS56_001909</name>
</gene>
<keyword evidence="3" id="KW-1003">Cell membrane</keyword>
<evidence type="ECO:0000256" key="1">
    <source>
        <dbReference type="ARBA" id="ARBA00004651"/>
    </source>
</evidence>
<sequence>MKRWSKEAVERFRSFVYETAADATLVIRALSIVNALLAIVLLVIAYGFYLSEIEKELVFAFFDIVFALFIVLYVAKLIYSEDWRRFIWRHWYESLLVVFLLVNVLLSVVLQKKLLSELAIFLEWESPRAFYELVLSSYLLLWLFLEIGRSARLLSRFNVKPSILFLLSFLLLIAIGTGLLMLPTFTQGTGSMPFLDALFTATSATCVTGLIVVDTATYFTLKGQMVILVLMQLGGIGIVTFATFFVLFAQDRVEIRHQSLLQDILSTENLKSSVILLRQIFTFTFLFEGLGALFIFWAWGSQVSFESTGQKIFYSVFHAVSAFCNAGFSLFSNGLYEEEVRSAYMLHLVVACIIILGGIGFGTWNDFSIRRLRERLEKPWKDWRISTKIVVYTTLFLLLTGTIVFYLLERQALLRNMNTMEALITSFFQSVTTRTAGFNTVDLSQMQVPTVLMFIGLMFIGASPASTGGGIKTTTITVLFFAMIDSIRGKKDLELGRRRIAPEVISKAYTVFIVAVVYNFLAIFFLSITDPTLPILSLIFEQVSAFATVGLSLGITAKLSAAGKCIIILSMYLGRVGTLTLALALSTKVISTNYGYPTEYVMVG</sequence>